<keyword evidence="2" id="KW-1185">Reference proteome</keyword>
<protein>
    <submittedName>
        <fullName evidence="1">Uncharacterized protein</fullName>
    </submittedName>
</protein>
<accession>A0ABR1W2B3</accession>
<comment type="caution">
    <text evidence="1">The sequence shown here is derived from an EMBL/GenBank/DDBJ whole genome shotgun (WGS) entry which is preliminary data.</text>
</comment>
<name>A0ABR1W2B3_9PEZI</name>
<evidence type="ECO:0000313" key="2">
    <source>
        <dbReference type="Proteomes" id="UP001446871"/>
    </source>
</evidence>
<reference evidence="1 2" key="1">
    <citation type="submission" date="2023-01" db="EMBL/GenBank/DDBJ databases">
        <title>Analysis of 21 Apiospora genomes using comparative genomics revels a genus with tremendous synthesis potential of carbohydrate active enzymes and secondary metabolites.</title>
        <authorList>
            <person name="Sorensen T."/>
        </authorList>
    </citation>
    <scope>NUCLEOTIDE SEQUENCE [LARGE SCALE GENOMIC DNA]</scope>
    <source>
        <strain evidence="1 2">CBS 83171</strain>
    </source>
</reference>
<dbReference type="EMBL" id="JAQQWM010000002">
    <property type="protein sequence ID" value="KAK8077619.1"/>
    <property type="molecule type" value="Genomic_DNA"/>
</dbReference>
<gene>
    <name evidence="1" type="ORF">PG996_003789</name>
</gene>
<dbReference type="Proteomes" id="UP001446871">
    <property type="component" value="Unassembled WGS sequence"/>
</dbReference>
<organism evidence="1 2">
    <name type="scientific">Apiospora saccharicola</name>
    <dbReference type="NCBI Taxonomy" id="335842"/>
    <lineage>
        <taxon>Eukaryota</taxon>
        <taxon>Fungi</taxon>
        <taxon>Dikarya</taxon>
        <taxon>Ascomycota</taxon>
        <taxon>Pezizomycotina</taxon>
        <taxon>Sordariomycetes</taxon>
        <taxon>Xylariomycetidae</taxon>
        <taxon>Amphisphaeriales</taxon>
        <taxon>Apiosporaceae</taxon>
        <taxon>Apiospora</taxon>
    </lineage>
</organism>
<sequence>MCQGLDRPFGGCFEAGKNTTEDSWHKVPGRRPNVRDGVAQVTEKSFDPGSDILNRRELLPGGHEPIGRVAKVLVRSDFLHVGC</sequence>
<evidence type="ECO:0000313" key="1">
    <source>
        <dbReference type="EMBL" id="KAK8077619.1"/>
    </source>
</evidence>
<proteinExistence type="predicted"/>